<dbReference type="CDD" id="cd09272">
    <property type="entry name" value="RNase_HI_RT_Ty1"/>
    <property type="match status" value="1"/>
</dbReference>
<name>A0A6L2LHT1_TANCI</name>
<comment type="caution">
    <text evidence="1">The sequence shown here is derived from an EMBL/GenBank/DDBJ whole genome shotgun (WGS) entry which is preliminary data.</text>
</comment>
<dbReference type="EMBL" id="BKCJ010004357">
    <property type="protein sequence ID" value="GEU60567.1"/>
    <property type="molecule type" value="Genomic_DNA"/>
</dbReference>
<protein>
    <submittedName>
        <fullName evidence="1">Ribonuclease H-like domain-containing protein</fullName>
    </submittedName>
</protein>
<dbReference type="PANTHER" id="PTHR11439">
    <property type="entry name" value="GAG-POL-RELATED RETROTRANSPOSON"/>
    <property type="match status" value="1"/>
</dbReference>
<dbReference type="AlphaFoldDB" id="A0A6L2LHT1"/>
<reference evidence="1" key="1">
    <citation type="journal article" date="2019" name="Sci. Rep.">
        <title>Draft genome of Tanacetum cinerariifolium, the natural source of mosquito coil.</title>
        <authorList>
            <person name="Yamashiro T."/>
            <person name="Shiraishi A."/>
            <person name="Satake H."/>
            <person name="Nakayama K."/>
        </authorList>
    </citation>
    <scope>NUCLEOTIDE SEQUENCE</scope>
</reference>
<evidence type="ECO:0000313" key="1">
    <source>
        <dbReference type="EMBL" id="GEU60567.1"/>
    </source>
</evidence>
<dbReference type="PANTHER" id="PTHR11439:SF511">
    <property type="match status" value="1"/>
</dbReference>
<sequence>MHSPLQSHFKSALRVLRYLKGSPSLGLQFSRCFNLKLRAYGDAYWAKCPKTRMSVTGYCVFLGTSVVFWKSKKQATLFRSSFEAEYKSMASTTCDIIWLGNLLHSLGLKDLYPVPLFCDSSAIQIAANPVFHENTKYFELDVHNVREKEKE</sequence>
<gene>
    <name evidence="1" type="ORF">Tci_032545</name>
</gene>
<accession>A0A6L2LHT1</accession>
<organism evidence="1">
    <name type="scientific">Tanacetum cinerariifolium</name>
    <name type="common">Dalmatian daisy</name>
    <name type="synonym">Chrysanthemum cinerariifolium</name>
    <dbReference type="NCBI Taxonomy" id="118510"/>
    <lineage>
        <taxon>Eukaryota</taxon>
        <taxon>Viridiplantae</taxon>
        <taxon>Streptophyta</taxon>
        <taxon>Embryophyta</taxon>
        <taxon>Tracheophyta</taxon>
        <taxon>Spermatophyta</taxon>
        <taxon>Magnoliopsida</taxon>
        <taxon>eudicotyledons</taxon>
        <taxon>Gunneridae</taxon>
        <taxon>Pentapetalae</taxon>
        <taxon>asterids</taxon>
        <taxon>campanulids</taxon>
        <taxon>Asterales</taxon>
        <taxon>Asteraceae</taxon>
        <taxon>Asteroideae</taxon>
        <taxon>Anthemideae</taxon>
        <taxon>Anthemidinae</taxon>
        <taxon>Tanacetum</taxon>
    </lineage>
</organism>
<proteinExistence type="predicted"/>